<keyword evidence="1" id="KW-0808">Transferase</keyword>
<dbReference type="RefSeq" id="WP_184254932.1">
    <property type="nucleotide sequence ID" value="NZ_JACHIO010000007.1"/>
</dbReference>
<accession>A0A7W7ZP78</accession>
<evidence type="ECO:0000313" key="2">
    <source>
        <dbReference type="Proteomes" id="UP000584867"/>
    </source>
</evidence>
<sequence length="289" mass="32720">MTNAGLQQQRKTEVLVVVVLYRLSPHESPAFQSLVRSVDQAPGIPIACVVYDNSPAAHELPVIPFACTYRHDPSNPGLAVAYQYALEQAEREGISWLLLLDQDTTVTAEYLAEALQMAGDLRERPDVGAIVPKLVQDGQVLSPHWPYGSRSRQSFGDRFGLIEPNVRVYNSGSLLRVEAVRAAQGFPLDYPLDYLDHAMFARLQIQQRRIFLLHATLPHQLESKSQDVHTALKNSLRLRGILAAETRFYRQYGSRFDQLLLLRRRTKLAFGMLRRMELRSLVALIRCTV</sequence>
<dbReference type="GO" id="GO:0016740">
    <property type="term" value="F:transferase activity"/>
    <property type="evidence" value="ECO:0007669"/>
    <property type="project" value="UniProtKB-KW"/>
</dbReference>
<gene>
    <name evidence="1" type="ORF">HDF15_001960</name>
</gene>
<name>A0A7W7ZP78_9BACT</name>
<evidence type="ECO:0000313" key="1">
    <source>
        <dbReference type="EMBL" id="MBB5063615.1"/>
    </source>
</evidence>
<proteinExistence type="predicted"/>
<dbReference type="SUPFAM" id="SSF53448">
    <property type="entry name" value="Nucleotide-diphospho-sugar transferases"/>
    <property type="match status" value="1"/>
</dbReference>
<reference evidence="1 2" key="1">
    <citation type="submission" date="2020-08" db="EMBL/GenBank/DDBJ databases">
        <title>Genomic Encyclopedia of Type Strains, Phase IV (KMG-V): Genome sequencing to study the core and pangenomes of soil and plant-associated prokaryotes.</title>
        <authorList>
            <person name="Whitman W."/>
        </authorList>
    </citation>
    <scope>NUCLEOTIDE SEQUENCE [LARGE SCALE GENOMIC DNA]</scope>
    <source>
        <strain evidence="1 2">X5P3</strain>
    </source>
</reference>
<comment type="caution">
    <text evidence="1">The sequence shown here is derived from an EMBL/GenBank/DDBJ whole genome shotgun (WGS) entry which is preliminary data.</text>
</comment>
<dbReference type="AlphaFoldDB" id="A0A7W7ZP78"/>
<dbReference type="Gene3D" id="3.90.550.10">
    <property type="entry name" value="Spore Coat Polysaccharide Biosynthesis Protein SpsA, Chain A"/>
    <property type="match status" value="1"/>
</dbReference>
<dbReference type="EMBL" id="JACHIO010000007">
    <property type="protein sequence ID" value="MBB5063615.1"/>
    <property type="molecule type" value="Genomic_DNA"/>
</dbReference>
<dbReference type="Proteomes" id="UP000584867">
    <property type="component" value="Unassembled WGS sequence"/>
</dbReference>
<protein>
    <submittedName>
        <fullName evidence="1">GT2 family glycosyltransferase</fullName>
    </submittedName>
</protein>
<dbReference type="InterPro" id="IPR029044">
    <property type="entry name" value="Nucleotide-diphossugar_trans"/>
</dbReference>
<organism evidence="1 2">
    <name type="scientific">Granulicella mallensis</name>
    <dbReference type="NCBI Taxonomy" id="940614"/>
    <lineage>
        <taxon>Bacteria</taxon>
        <taxon>Pseudomonadati</taxon>
        <taxon>Acidobacteriota</taxon>
        <taxon>Terriglobia</taxon>
        <taxon>Terriglobales</taxon>
        <taxon>Acidobacteriaceae</taxon>
        <taxon>Granulicella</taxon>
    </lineage>
</organism>